<evidence type="ECO:0000259" key="34">
    <source>
        <dbReference type="PROSITE" id="PS50011"/>
    </source>
</evidence>
<gene>
    <name evidence="35" type="primary">Nek2</name>
    <name evidence="35" type="ORF">DASBRO_R07175</name>
</gene>
<evidence type="ECO:0000256" key="27">
    <source>
        <dbReference type="ARBA" id="ARBA00023306"/>
    </source>
</evidence>
<dbReference type="EMBL" id="VZRN01004772">
    <property type="protein sequence ID" value="NWV82310.1"/>
    <property type="molecule type" value="Genomic_DNA"/>
</dbReference>
<dbReference type="GO" id="GO:0000922">
    <property type="term" value="C:spindle pole"/>
    <property type="evidence" value="ECO:0007669"/>
    <property type="project" value="UniProtKB-SubCell"/>
</dbReference>
<dbReference type="GO" id="GO:0000278">
    <property type="term" value="P:mitotic cell cycle"/>
    <property type="evidence" value="ECO:0007669"/>
    <property type="project" value="UniProtKB-ARBA"/>
</dbReference>
<keyword evidence="27" id="KW-0131">Cell cycle</keyword>
<dbReference type="InterPro" id="IPR000719">
    <property type="entry name" value="Prot_kinase_dom"/>
</dbReference>
<evidence type="ECO:0000256" key="5">
    <source>
        <dbReference type="ARBA" id="ARBA00004647"/>
    </source>
</evidence>
<accession>A0A7K6I2U7</accession>
<evidence type="ECO:0000313" key="35">
    <source>
        <dbReference type="EMBL" id="NWV82310.1"/>
    </source>
</evidence>
<dbReference type="PANTHER" id="PTHR44899">
    <property type="entry name" value="CAMK FAMILY PROTEIN KINASE"/>
    <property type="match status" value="1"/>
</dbReference>
<evidence type="ECO:0000256" key="4">
    <source>
        <dbReference type="ARBA" id="ARBA00004629"/>
    </source>
</evidence>
<dbReference type="GO" id="GO:0046872">
    <property type="term" value="F:metal ion binding"/>
    <property type="evidence" value="ECO:0007669"/>
    <property type="project" value="UniProtKB-KW"/>
</dbReference>
<evidence type="ECO:0000256" key="21">
    <source>
        <dbReference type="ARBA" id="ARBA00022840"/>
    </source>
</evidence>
<evidence type="ECO:0000256" key="9">
    <source>
        <dbReference type="ARBA" id="ARBA00022490"/>
    </source>
</evidence>
<comment type="catalytic activity">
    <reaction evidence="29">
        <text>L-threonyl-[protein] + ATP = O-phospho-L-threonyl-[protein] + ADP + H(+)</text>
        <dbReference type="Rhea" id="RHEA:46608"/>
        <dbReference type="Rhea" id="RHEA-COMP:11060"/>
        <dbReference type="Rhea" id="RHEA-COMP:11605"/>
        <dbReference type="ChEBI" id="CHEBI:15378"/>
        <dbReference type="ChEBI" id="CHEBI:30013"/>
        <dbReference type="ChEBI" id="CHEBI:30616"/>
        <dbReference type="ChEBI" id="CHEBI:61977"/>
        <dbReference type="ChEBI" id="CHEBI:456216"/>
        <dbReference type="EC" id="2.7.11.1"/>
    </reaction>
</comment>
<organism evidence="35 36">
    <name type="scientific">Dasyornis broadbenti</name>
    <name type="common">rufous bristle-bird</name>
    <dbReference type="NCBI Taxonomy" id="243059"/>
    <lineage>
        <taxon>Eukaryota</taxon>
        <taxon>Metazoa</taxon>
        <taxon>Chordata</taxon>
        <taxon>Craniata</taxon>
        <taxon>Vertebrata</taxon>
        <taxon>Euteleostomi</taxon>
        <taxon>Archelosauria</taxon>
        <taxon>Archosauria</taxon>
        <taxon>Dinosauria</taxon>
        <taxon>Saurischia</taxon>
        <taxon>Theropoda</taxon>
        <taxon>Coelurosauria</taxon>
        <taxon>Aves</taxon>
        <taxon>Neognathae</taxon>
        <taxon>Neoaves</taxon>
        <taxon>Telluraves</taxon>
        <taxon>Australaves</taxon>
        <taxon>Passeriformes</taxon>
        <taxon>Meliphagoidea</taxon>
        <taxon>Dasyornithidae</taxon>
        <taxon>Dasyornis</taxon>
    </lineage>
</organism>
<dbReference type="SUPFAM" id="SSF56112">
    <property type="entry name" value="Protein kinase-like (PK-like)"/>
    <property type="match status" value="1"/>
</dbReference>
<keyword evidence="19" id="KW-0159">Chromosome partition</keyword>
<dbReference type="PANTHER" id="PTHR44899:SF10">
    <property type="entry name" value="NIMA-RELATED KINASE 2"/>
    <property type="match status" value="1"/>
</dbReference>
<reference evidence="35 36" key="1">
    <citation type="submission" date="2019-09" db="EMBL/GenBank/DDBJ databases">
        <title>Bird 10,000 Genomes (B10K) Project - Family phase.</title>
        <authorList>
            <person name="Zhang G."/>
        </authorList>
    </citation>
    <scope>NUCLEOTIDE SEQUENCE [LARGE SCALE GENOMIC DNA]</scope>
    <source>
        <strain evidence="35">B10K-DU-029-49</strain>
        <tissue evidence="35">Liver</tissue>
    </source>
</reference>
<evidence type="ECO:0000256" key="6">
    <source>
        <dbReference type="ARBA" id="ARBA00010886"/>
    </source>
</evidence>
<dbReference type="FunFam" id="1.10.510.10:FF:000356">
    <property type="entry name" value="Serine/threonine-protein kinase Nek2"/>
    <property type="match status" value="1"/>
</dbReference>
<comment type="subcellular location">
    <subcellularLocation>
        <location evidence="4">Chromosome</location>
        <location evidence="4">Centromere</location>
        <location evidence="4">Kinetochore</location>
    </subcellularLocation>
    <subcellularLocation>
        <location evidence="2">Cytoplasm</location>
        <location evidence="2">Cytoskeleton</location>
        <location evidence="2">Microtubule organizing center</location>
        <location evidence="2">Centrosome</location>
    </subcellularLocation>
    <subcellularLocation>
        <location evidence="5">Cytoplasm</location>
        <location evidence="5">Cytoskeleton</location>
        <location evidence="5">Spindle pole</location>
    </subcellularLocation>
    <subcellularLocation>
        <location evidence="3">Nucleus</location>
        <location evidence="3">Nucleolus</location>
    </subcellularLocation>
</comment>
<dbReference type="GO" id="GO:0000776">
    <property type="term" value="C:kinetochore"/>
    <property type="evidence" value="ECO:0007669"/>
    <property type="project" value="UniProtKB-KW"/>
</dbReference>
<evidence type="ECO:0000256" key="17">
    <source>
        <dbReference type="ARBA" id="ARBA00022776"/>
    </source>
</evidence>
<keyword evidence="14" id="KW-0493">Microtubule</keyword>
<feature type="non-terminal residue" evidence="35">
    <location>
        <position position="1"/>
    </location>
</feature>
<keyword evidence="17" id="KW-0498">Mitosis</keyword>
<comment type="catalytic activity">
    <reaction evidence="30">
        <text>L-seryl-[protein] + ATP = O-phospho-L-seryl-[protein] + ADP + H(+)</text>
        <dbReference type="Rhea" id="RHEA:17989"/>
        <dbReference type="Rhea" id="RHEA-COMP:9863"/>
        <dbReference type="Rhea" id="RHEA-COMP:11604"/>
        <dbReference type="ChEBI" id="CHEBI:15378"/>
        <dbReference type="ChEBI" id="CHEBI:29999"/>
        <dbReference type="ChEBI" id="CHEBI:30616"/>
        <dbReference type="ChEBI" id="CHEBI:83421"/>
        <dbReference type="ChEBI" id="CHEBI:456216"/>
        <dbReference type="EC" id="2.7.11.1"/>
    </reaction>
</comment>
<dbReference type="GO" id="GO:0005730">
    <property type="term" value="C:nucleolus"/>
    <property type="evidence" value="ECO:0007669"/>
    <property type="project" value="UniProtKB-SubCell"/>
</dbReference>
<feature type="domain" description="Protein kinase" evidence="34">
    <location>
        <begin position="8"/>
        <end position="273"/>
    </location>
</feature>
<dbReference type="GO" id="GO:0005813">
    <property type="term" value="C:centrosome"/>
    <property type="evidence" value="ECO:0007669"/>
    <property type="project" value="UniProtKB-SubCell"/>
</dbReference>
<evidence type="ECO:0000256" key="11">
    <source>
        <dbReference type="ARBA" id="ARBA00022553"/>
    </source>
</evidence>
<evidence type="ECO:0000256" key="12">
    <source>
        <dbReference type="ARBA" id="ARBA00022618"/>
    </source>
</evidence>
<dbReference type="Pfam" id="PF00069">
    <property type="entry name" value="Pkinase"/>
    <property type="match status" value="1"/>
</dbReference>
<keyword evidence="15" id="KW-0479">Metal-binding</keyword>
<keyword evidence="18 35" id="KW-0418">Kinase</keyword>
<dbReference type="GO" id="GO:0005524">
    <property type="term" value="F:ATP binding"/>
    <property type="evidence" value="ECO:0007669"/>
    <property type="project" value="UniProtKB-KW"/>
</dbReference>
<dbReference type="FunFam" id="3.30.200.20:FF:000151">
    <property type="entry name" value="G2-specific protein kinase nimA"/>
    <property type="match status" value="1"/>
</dbReference>
<keyword evidence="9" id="KW-0963">Cytoplasm</keyword>
<keyword evidence="12" id="KW-0132">Cell division</keyword>
<keyword evidence="22" id="KW-0460">Magnesium</keyword>
<name>A0A7K6I2U7_9PASS</name>
<evidence type="ECO:0000256" key="30">
    <source>
        <dbReference type="ARBA" id="ARBA00048679"/>
    </source>
</evidence>
<evidence type="ECO:0000256" key="31">
    <source>
        <dbReference type="ARBA" id="ARBA00067730"/>
    </source>
</evidence>
<dbReference type="Gene3D" id="1.10.510.10">
    <property type="entry name" value="Transferase(Phosphotransferase) domain 1"/>
    <property type="match status" value="1"/>
</dbReference>
<sequence length="447" mass="52194">MPGRPDDYEVLLTIGAGSYGKCRKVRRKADGKILVWKELDYGAMTESEKQMLVSEVNLLRELRHPNIVRYYDRIIDRSSTTLYIVMEYCDGGDLAGLIAKCAKERHVKHFLEESFVLRVLTQLTLALKECHRRSDGGVTVHRDLKPANVFLDGKQNVKLGDFGLARILHHNTSFARTFVGTPYYMSPEQVNYMSYNEKSDIWSLGCLVYELCALSPPFIAYNQKELAEKIREGKFRRIPYRYSDELNDLLREMLNVKDYCRPSVEDILRHPLIEDLVTEEQKQNFDRRGLRPWEPERLQYSDATVNELKRKEQQLQEREQAIKEREQRLEQRERELCVRERLAEDKLARAENLLKRCNLHKQPREAMCAEGPDNALLLPITSTKKNTLFDGSEEKAVPPHNMENYFFSKGKSSDLKRRLYAANLRAQALAELEKNYQLKSRQILGMR</sequence>
<evidence type="ECO:0000256" key="8">
    <source>
        <dbReference type="ARBA" id="ARBA00022454"/>
    </source>
</evidence>
<keyword evidence="8" id="KW-0158">Chromosome</keyword>
<comment type="similarity">
    <text evidence="6">Belongs to the protein kinase superfamily. NEK Ser/Thr protein kinase family. NIMA subfamily.</text>
</comment>
<proteinExistence type="inferred from homology"/>
<keyword evidence="13" id="KW-0808">Transferase</keyword>
<keyword evidence="25" id="KW-0539">Nucleus</keyword>
<dbReference type="GO" id="GO:0005874">
    <property type="term" value="C:microtubule"/>
    <property type="evidence" value="ECO:0007669"/>
    <property type="project" value="UniProtKB-KW"/>
</dbReference>
<keyword evidence="24" id="KW-0206">Cytoskeleton</keyword>
<evidence type="ECO:0000256" key="14">
    <source>
        <dbReference type="ARBA" id="ARBA00022701"/>
    </source>
</evidence>
<keyword evidence="21" id="KW-0067">ATP-binding</keyword>
<keyword evidence="36" id="KW-1185">Reference proteome</keyword>
<keyword evidence="10" id="KW-0723">Serine/threonine-protein kinase</keyword>
<evidence type="ECO:0000256" key="22">
    <source>
        <dbReference type="ARBA" id="ARBA00022842"/>
    </source>
</evidence>
<dbReference type="GO" id="GO:0051225">
    <property type="term" value="P:spindle assembly"/>
    <property type="evidence" value="ECO:0007669"/>
    <property type="project" value="UniProtKB-ARBA"/>
</dbReference>
<evidence type="ECO:0000256" key="1">
    <source>
        <dbReference type="ARBA" id="ARBA00001946"/>
    </source>
</evidence>
<dbReference type="FunFam" id="3.30.200.20:FF:000310">
    <property type="entry name" value="serine/threonine-protein kinase Nek2"/>
    <property type="match status" value="1"/>
</dbReference>
<evidence type="ECO:0000256" key="18">
    <source>
        <dbReference type="ARBA" id="ARBA00022777"/>
    </source>
</evidence>
<keyword evidence="16" id="KW-0547">Nucleotide-binding</keyword>
<evidence type="ECO:0000256" key="32">
    <source>
        <dbReference type="ARBA" id="ARBA00082682"/>
    </source>
</evidence>
<evidence type="ECO:0000256" key="2">
    <source>
        <dbReference type="ARBA" id="ARBA00004300"/>
    </source>
</evidence>
<evidence type="ECO:0000256" key="15">
    <source>
        <dbReference type="ARBA" id="ARBA00022723"/>
    </source>
</evidence>
<evidence type="ECO:0000256" key="20">
    <source>
        <dbReference type="ARBA" id="ARBA00022838"/>
    </source>
</evidence>
<evidence type="ECO:0000256" key="33">
    <source>
        <dbReference type="SAM" id="Coils"/>
    </source>
</evidence>
<evidence type="ECO:0000256" key="16">
    <source>
        <dbReference type="ARBA" id="ARBA00022741"/>
    </source>
</evidence>
<evidence type="ECO:0000256" key="25">
    <source>
        <dbReference type="ARBA" id="ARBA00023242"/>
    </source>
</evidence>
<evidence type="ECO:0000256" key="10">
    <source>
        <dbReference type="ARBA" id="ARBA00022527"/>
    </source>
</evidence>
<keyword evidence="28" id="KW-0137">Centromere</keyword>
<dbReference type="Gene3D" id="3.30.200.20">
    <property type="entry name" value="Phosphorylase Kinase, domain 1"/>
    <property type="match status" value="2"/>
</dbReference>
<dbReference type="CDD" id="cd08217">
    <property type="entry name" value="STKc_Nek2"/>
    <property type="match status" value="1"/>
</dbReference>
<feature type="coiled-coil region" evidence="33">
    <location>
        <begin position="298"/>
        <end position="335"/>
    </location>
</feature>
<comment type="caution">
    <text evidence="35">The sequence shown here is derived from an EMBL/GenBank/DDBJ whole genome shotgun (WGS) entry which is preliminary data.</text>
</comment>
<dbReference type="EC" id="2.7.11.1" evidence="7"/>
<keyword evidence="20" id="KW-0995">Kinetochore</keyword>
<evidence type="ECO:0000256" key="3">
    <source>
        <dbReference type="ARBA" id="ARBA00004604"/>
    </source>
</evidence>
<evidence type="ECO:0000313" key="36">
    <source>
        <dbReference type="Proteomes" id="UP000521322"/>
    </source>
</evidence>
<keyword evidence="26" id="KW-0469">Meiosis</keyword>
<comment type="cofactor">
    <cofactor evidence="1">
        <name>Mg(2+)</name>
        <dbReference type="ChEBI" id="CHEBI:18420"/>
    </cofactor>
</comment>
<evidence type="ECO:0000256" key="24">
    <source>
        <dbReference type="ARBA" id="ARBA00023212"/>
    </source>
</evidence>
<dbReference type="PROSITE" id="PS50011">
    <property type="entry name" value="PROTEIN_KINASE_DOM"/>
    <property type="match status" value="1"/>
</dbReference>
<dbReference type="AlphaFoldDB" id="A0A7K6I2U7"/>
<keyword evidence="11" id="KW-0597">Phosphoprotein</keyword>
<evidence type="ECO:0000256" key="13">
    <source>
        <dbReference type="ARBA" id="ARBA00022679"/>
    </source>
</evidence>
<evidence type="ECO:0000256" key="23">
    <source>
        <dbReference type="ARBA" id="ARBA00023054"/>
    </source>
</evidence>
<dbReference type="GO" id="GO:0051321">
    <property type="term" value="P:meiotic cell cycle"/>
    <property type="evidence" value="ECO:0007669"/>
    <property type="project" value="UniProtKB-KW"/>
</dbReference>
<dbReference type="InterPro" id="IPR011009">
    <property type="entry name" value="Kinase-like_dom_sf"/>
</dbReference>
<evidence type="ECO:0000256" key="28">
    <source>
        <dbReference type="ARBA" id="ARBA00023328"/>
    </source>
</evidence>
<dbReference type="SMART" id="SM00220">
    <property type="entry name" value="S_TKc"/>
    <property type="match status" value="1"/>
</dbReference>
<feature type="non-terminal residue" evidence="35">
    <location>
        <position position="447"/>
    </location>
</feature>
<evidence type="ECO:0000256" key="26">
    <source>
        <dbReference type="ARBA" id="ARBA00023254"/>
    </source>
</evidence>
<dbReference type="Proteomes" id="UP000521322">
    <property type="component" value="Unassembled WGS sequence"/>
</dbReference>
<evidence type="ECO:0000256" key="19">
    <source>
        <dbReference type="ARBA" id="ARBA00022829"/>
    </source>
</evidence>
<evidence type="ECO:0000256" key="7">
    <source>
        <dbReference type="ARBA" id="ARBA00012513"/>
    </source>
</evidence>
<dbReference type="GO" id="GO:0004674">
    <property type="term" value="F:protein serine/threonine kinase activity"/>
    <property type="evidence" value="ECO:0007669"/>
    <property type="project" value="UniProtKB-KW"/>
</dbReference>
<dbReference type="GO" id="GO:0051301">
    <property type="term" value="P:cell division"/>
    <property type="evidence" value="ECO:0007669"/>
    <property type="project" value="UniProtKB-KW"/>
</dbReference>
<protein>
    <recommendedName>
        <fullName evidence="31">Serine/threonine-protein kinase Nek2</fullName>
        <ecNumber evidence="7">2.7.11.1</ecNumber>
    </recommendedName>
    <alternativeName>
        <fullName evidence="32">Never in mitosis A-related kinase 2</fullName>
    </alternativeName>
</protein>
<dbReference type="InterPro" id="IPR051131">
    <property type="entry name" value="NEK_Ser/Thr_kinase_NIMA"/>
</dbReference>
<keyword evidence="23 33" id="KW-0175">Coiled coil</keyword>
<evidence type="ECO:0000256" key="29">
    <source>
        <dbReference type="ARBA" id="ARBA00047899"/>
    </source>
</evidence>